<dbReference type="SUPFAM" id="SSF56112">
    <property type="entry name" value="Protein kinase-like (PK-like)"/>
    <property type="match status" value="1"/>
</dbReference>
<dbReference type="GO" id="GO:0005634">
    <property type="term" value="C:nucleus"/>
    <property type="evidence" value="ECO:0007669"/>
    <property type="project" value="UniProtKB-SubCell"/>
</dbReference>
<feature type="region of interest" description="Disordered" evidence="7">
    <location>
        <begin position="419"/>
        <end position="440"/>
    </location>
</feature>
<evidence type="ECO:0000313" key="10">
    <source>
        <dbReference type="EMBL" id="CAG1859559.1"/>
    </source>
</evidence>
<dbReference type="InterPro" id="IPR041667">
    <property type="entry name" value="Cupin_8"/>
</dbReference>
<dbReference type="SUPFAM" id="SSF81383">
    <property type="entry name" value="F-box domain"/>
    <property type="match status" value="1"/>
</dbReference>
<dbReference type="FunFam" id="2.60.120.650:FF:000045">
    <property type="entry name" value="F-box protein At1g78280"/>
    <property type="match status" value="1"/>
</dbReference>
<dbReference type="EMBL" id="HG996466">
    <property type="protein sequence ID" value="CAG1859559.1"/>
    <property type="molecule type" value="Genomic_DNA"/>
</dbReference>
<evidence type="ECO:0000256" key="1">
    <source>
        <dbReference type="ARBA" id="ARBA00004123"/>
    </source>
</evidence>
<keyword evidence="5" id="KW-0408">Iron</keyword>
<dbReference type="PROSITE" id="PS51184">
    <property type="entry name" value="JMJC"/>
    <property type="match status" value="1"/>
</dbReference>
<dbReference type="InterPro" id="IPR036047">
    <property type="entry name" value="F-box-like_dom_sf"/>
</dbReference>
<organism evidence="10">
    <name type="scientific">Musa acuminata subsp. malaccensis</name>
    <name type="common">Wild banana</name>
    <name type="synonym">Musa malaccensis</name>
    <dbReference type="NCBI Taxonomy" id="214687"/>
    <lineage>
        <taxon>Eukaryota</taxon>
        <taxon>Viridiplantae</taxon>
        <taxon>Streptophyta</taxon>
        <taxon>Embryophyta</taxon>
        <taxon>Tracheophyta</taxon>
        <taxon>Spermatophyta</taxon>
        <taxon>Magnoliopsida</taxon>
        <taxon>Liliopsida</taxon>
        <taxon>Zingiberales</taxon>
        <taxon>Musaceae</taxon>
        <taxon>Musa</taxon>
    </lineage>
</organism>
<evidence type="ECO:0000256" key="3">
    <source>
        <dbReference type="ARBA" id="ARBA00022723"/>
    </source>
</evidence>
<keyword evidence="6" id="KW-0539">Nucleus</keyword>
<dbReference type="SMART" id="SM00256">
    <property type="entry name" value="FBOX"/>
    <property type="match status" value="1"/>
</dbReference>
<dbReference type="InterPro" id="IPR011009">
    <property type="entry name" value="Kinase-like_dom_sf"/>
</dbReference>
<gene>
    <name evidence="10" type="ORF">GSMUA_298540.1</name>
</gene>
<evidence type="ECO:0000259" key="9">
    <source>
        <dbReference type="PROSITE" id="PS51184"/>
    </source>
</evidence>
<dbReference type="AlphaFoldDB" id="A0A8D7FNA4"/>
<dbReference type="Gene3D" id="2.60.120.650">
    <property type="entry name" value="Cupin"/>
    <property type="match status" value="1"/>
</dbReference>
<dbReference type="Gene3D" id="1.20.1280.50">
    <property type="match status" value="1"/>
</dbReference>
<evidence type="ECO:0000256" key="4">
    <source>
        <dbReference type="ARBA" id="ARBA00023002"/>
    </source>
</evidence>
<keyword evidence="4" id="KW-0560">Oxidoreductase</keyword>
<dbReference type="Pfam" id="PF12937">
    <property type="entry name" value="F-box-like"/>
    <property type="match status" value="1"/>
</dbReference>
<keyword evidence="3" id="KW-0479">Metal-binding</keyword>
<proteinExistence type="inferred from homology"/>
<reference evidence="10" key="1">
    <citation type="submission" date="2021-03" db="EMBL/GenBank/DDBJ databases">
        <authorList>
            <consortium name="Genoscope - CEA"/>
            <person name="William W."/>
        </authorList>
    </citation>
    <scope>NUCLEOTIDE SEQUENCE</scope>
    <source>
        <strain evidence="10">Doubled-haploid Pahang</strain>
    </source>
</reference>
<name>A0A8D7FNA4_MUSAM</name>
<feature type="domain" description="F-box" evidence="8">
    <location>
        <begin position="13"/>
        <end position="59"/>
    </location>
</feature>
<evidence type="ECO:0000256" key="2">
    <source>
        <dbReference type="ARBA" id="ARBA00006801"/>
    </source>
</evidence>
<dbReference type="Pfam" id="PF13621">
    <property type="entry name" value="Cupin_8"/>
    <property type="match status" value="1"/>
</dbReference>
<dbReference type="PROSITE" id="PS50181">
    <property type="entry name" value="FBOX"/>
    <property type="match status" value="1"/>
</dbReference>
<dbReference type="PANTHER" id="PTHR12480">
    <property type="entry name" value="ARGININE DEMETHYLASE AND LYSYL-HYDROXYLASE JMJD"/>
    <property type="match status" value="1"/>
</dbReference>
<evidence type="ECO:0000256" key="6">
    <source>
        <dbReference type="ARBA" id="ARBA00023242"/>
    </source>
</evidence>
<dbReference type="InterPro" id="IPR050910">
    <property type="entry name" value="JMJD6_ArgDemeth/LysHydrox"/>
</dbReference>
<comment type="similarity">
    <text evidence="2">Belongs to the JARID1 histone demethylase family.</text>
</comment>
<dbReference type="GO" id="GO:0016491">
    <property type="term" value="F:oxidoreductase activity"/>
    <property type="evidence" value="ECO:0007669"/>
    <property type="project" value="UniProtKB-KW"/>
</dbReference>
<feature type="domain" description="JmjC" evidence="9">
    <location>
        <begin position="230"/>
        <end position="393"/>
    </location>
</feature>
<accession>A0A8D7FNA4</accession>
<dbReference type="SUPFAM" id="SSF51197">
    <property type="entry name" value="Clavaminate synthase-like"/>
    <property type="match status" value="1"/>
</dbReference>
<dbReference type="InterPro" id="IPR001810">
    <property type="entry name" value="F-box_dom"/>
</dbReference>
<evidence type="ECO:0000259" key="8">
    <source>
        <dbReference type="PROSITE" id="PS50181"/>
    </source>
</evidence>
<protein>
    <submittedName>
        <fullName evidence="10">(wild Malaysian banana) hypothetical protein</fullName>
    </submittedName>
</protein>
<dbReference type="SMART" id="SM00558">
    <property type="entry name" value="JmjC"/>
    <property type="match status" value="1"/>
</dbReference>
<evidence type="ECO:0000256" key="7">
    <source>
        <dbReference type="SAM" id="MobiDB-lite"/>
    </source>
</evidence>
<dbReference type="PANTHER" id="PTHR12480:SF35">
    <property type="entry name" value="TRANSCRIPTION FACTOR JUMONJI, JMJC DOMAIN-CONTAINING PROTEIN"/>
    <property type="match status" value="1"/>
</dbReference>
<comment type="subcellular location">
    <subcellularLocation>
        <location evidence="1">Nucleus</location>
    </subcellularLocation>
</comment>
<sequence length="980" mass="112917">MEPMIGDRRPDALGTLRVLPDETLCTILDLLSPTDLARLSCVSSVMYILCNEEPLWMSQCLRDGGLVEYRSNWKKTTLHRQTLLTNFSFLHYICSRQNLYTKSEICEKPRQFDGFISWFLYKRWYRCFTTLTAYSFDVGDIERKKSLTLEEFQSEYDGKRPVLLTELAYTWAARTKWMVDQLSLNYGDVAFRISQRSSKKITMKFRDYISYMEVQHDEDPLYIFDEKFGEVAPSLLDDYSVPYLFQEDFFDVLDPDKRPAFRWLIIGPERSGASWHVDPALTSAWNTLLVGRKRWALYPPGRVPAGVTVHVNEEDGDINIETPTSLQWWLDVYPQLADHDKPLECTQLPGETIFLPSGWWHCVLNLETTVAITQNFVNKTNFEFVCLDMAPGHRHKGVCRAGFLAVENNFLRSVESDGFPKTSSLDDPDMPRKEKRLKGSGLGSKPFQFNDSWRAENALSPLHSKIQNESFSYDISFLSTFLEENRDHYNSVWSPSNSIGQREMREWLYKLWISKPAIRELIWKGAQIALDIDKWYARLIEVCTCHNLPPPLDDEKFPVGTGSNPVYLVSDYVIKLFAEGGLNSSIHSLGTELQFYHLLQHTNSSLKDHVPEVFASGLLSEENGFLKIFPWDGKGVPDVIANCKLIGDCMKDSFPFGIWSKKKIELADAGSIPCTKMWPYIVTKRCKGDIFANLRDTLSRDDALHLASFLGEQLRNLHLLPLPYFHYRNKLNVNNASTQVTSEDNNIPLDWELILMALNRRTRDVQKRLSVWGDPIPRHLIEKADAYIPHDLTMLLDLTKDDNGLYKVGVSPTWIHSDIMDDNIHMEPCQPIPCFEHSSCLALAVNGELDAHETEGRLRKWQPTHIIDFSDLSIGDPLYDLIPIYLDVFRGDEVLFKHLLRSYRLPLSKASIHGAHSCKVPENEAKFKRLSYRAMCYCILHDENVLGAIFSLWKELRTAASWEEVEETVWGELNNYQCSY</sequence>
<evidence type="ECO:0000256" key="5">
    <source>
        <dbReference type="ARBA" id="ARBA00023004"/>
    </source>
</evidence>
<dbReference type="GO" id="GO:0046872">
    <property type="term" value="F:metal ion binding"/>
    <property type="evidence" value="ECO:0007669"/>
    <property type="project" value="UniProtKB-KW"/>
</dbReference>
<dbReference type="InterPro" id="IPR003347">
    <property type="entry name" value="JmjC_dom"/>
</dbReference>